<evidence type="ECO:0000313" key="2">
    <source>
        <dbReference type="EMBL" id="OSX60552.1"/>
    </source>
</evidence>
<name>A0A1X6MWD8_9APHY</name>
<evidence type="ECO:0000256" key="1">
    <source>
        <dbReference type="SAM" id="MobiDB-lite"/>
    </source>
</evidence>
<proteinExistence type="predicted"/>
<dbReference type="AlphaFoldDB" id="A0A1X6MWD8"/>
<dbReference type="Proteomes" id="UP000194127">
    <property type="component" value="Unassembled WGS sequence"/>
</dbReference>
<dbReference type="EMBL" id="KZ110600">
    <property type="protein sequence ID" value="OSX60552.1"/>
    <property type="molecule type" value="Genomic_DNA"/>
</dbReference>
<sequence length="281" mass="32265">MEVKQIIYQLLEGKVRGLYYYHKGRSRRREGSHELGKGSECARQREARRRQRAERQERAQMRAQTRAWTRAWTEARAERTWTRMVLGRRQRTQRAWGPVEQKRKEMRHHAVNEKSVGMWSTRVTTVKTFEEFIVRGRDVGESEPGVFVFRETLPTHEVLIALAEFARVEDGGNGVRGSGVINVEGVRGGMRMELEGTELAMVELVRGMCCLDVATQQPDELIVHERRRSSDMRIVGASLSILGFLELGAQLVMEVIESLREIDGGGYRGVFREARVRARPG</sequence>
<gene>
    <name evidence="2" type="ORF">POSPLADRAFT_1035090</name>
</gene>
<keyword evidence="3" id="KW-1185">Reference proteome</keyword>
<dbReference type="OrthoDB" id="10647137at2759"/>
<protein>
    <submittedName>
        <fullName evidence="2">Uncharacterized protein</fullName>
    </submittedName>
</protein>
<dbReference type="RefSeq" id="XP_024337346.1">
    <property type="nucleotide sequence ID" value="XM_024477063.1"/>
</dbReference>
<feature type="region of interest" description="Disordered" evidence="1">
    <location>
        <begin position="27"/>
        <end position="60"/>
    </location>
</feature>
<reference evidence="2 3" key="1">
    <citation type="submission" date="2017-04" db="EMBL/GenBank/DDBJ databases">
        <title>Genome Sequence of the Model Brown-Rot Fungus Postia placenta SB12.</title>
        <authorList>
            <consortium name="DOE Joint Genome Institute"/>
            <person name="Gaskell J."/>
            <person name="Kersten P."/>
            <person name="Larrondo L.F."/>
            <person name="Canessa P."/>
            <person name="Martinez D."/>
            <person name="Hibbett D."/>
            <person name="Schmoll M."/>
            <person name="Kubicek C.P."/>
            <person name="Martinez A.T."/>
            <person name="Yadav J."/>
            <person name="Master E."/>
            <person name="Magnuson J.K."/>
            <person name="James T."/>
            <person name="Yaver D."/>
            <person name="Berka R."/>
            <person name="Labutti K."/>
            <person name="Lipzen A."/>
            <person name="Aerts A."/>
            <person name="Barry K."/>
            <person name="Henrissat B."/>
            <person name="Blanchette R."/>
            <person name="Grigoriev I."/>
            <person name="Cullen D."/>
        </authorList>
    </citation>
    <scope>NUCLEOTIDE SEQUENCE [LARGE SCALE GENOMIC DNA]</scope>
    <source>
        <strain evidence="2 3">MAD-698-R-SB12</strain>
    </source>
</reference>
<dbReference type="GeneID" id="36322013"/>
<feature type="compositionally biased region" description="Basic and acidic residues" evidence="1">
    <location>
        <begin position="29"/>
        <end position="45"/>
    </location>
</feature>
<accession>A0A1X6MWD8</accession>
<organism evidence="2 3">
    <name type="scientific">Postia placenta MAD-698-R-SB12</name>
    <dbReference type="NCBI Taxonomy" id="670580"/>
    <lineage>
        <taxon>Eukaryota</taxon>
        <taxon>Fungi</taxon>
        <taxon>Dikarya</taxon>
        <taxon>Basidiomycota</taxon>
        <taxon>Agaricomycotina</taxon>
        <taxon>Agaricomycetes</taxon>
        <taxon>Polyporales</taxon>
        <taxon>Adustoporiaceae</taxon>
        <taxon>Rhodonia</taxon>
    </lineage>
</organism>
<evidence type="ECO:0000313" key="3">
    <source>
        <dbReference type="Proteomes" id="UP000194127"/>
    </source>
</evidence>